<dbReference type="PANTHER" id="PTHR31157:SF1">
    <property type="entry name" value="SCP DOMAIN-CONTAINING PROTEIN"/>
    <property type="match status" value="1"/>
</dbReference>
<feature type="signal peptide" evidence="1">
    <location>
        <begin position="1"/>
        <end position="20"/>
    </location>
</feature>
<keyword evidence="1" id="KW-0732">Signal</keyword>
<dbReference type="PROSITE" id="PS51257">
    <property type="entry name" value="PROKAR_LIPOPROTEIN"/>
    <property type="match status" value="1"/>
</dbReference>
<reference evidence="4" key="1">
    <citation type="journal article" date="2010" name="ISME J.">
        <title>The complete genome sequence of the algal symbiont Dinoroseobacter shibae: a hitchhiker's guide to life in the sea.</title>
        <authorList>
            <person name="Wagner-Dobler I."/>
            <person name="Ballhausen B."/>
            <person name="Berger M."/>
            <person name="Brinkhoff T."/>
            <person name="Buchholz I."/>
            <person name="Bunk B."/>
            <person name="Cypionka H."/>
            <person name="Daniel R."/>
            <person name="Drepper T."/>
            <person name="Gerdts G."/>
            <person name="Hahnke S."/>
            <person name="Han C."/>
            <person name="Jahn D."/>
            <person name="Kalhoefer D."/>
            <person name="Kiss H."/>
            <person name="Klenk H.P."/>
            <person name="Kyrpides N."/>
            <person name="Liebl W."/>
            <person name="Liesegang H."/>
            <person name="Meincke L."/>
            <person name="Pati A."/>
            <person name="Petersen J."/>
            <person name="Piekarski T."/>
            <person name="Pommerenke C."/>
            <person name="Pradella S."/>
            <person name="Pukall R."/>
            <person name="Rabus R."/>
            <person name="Stackebrandt E."/>
            <person name="Thole S."/>
            <person name="Thompson L."/>
            <person name="Tielen P."/>
            <person name="Tomasch J."/>
            <person name="von Jan M."/>
            <person name="Wanphrut N."/>
            <person name="Wichels A."/>
            <person name="Zech H."/>
            <person name="Simon M."/>
        </authorList>
    </citation>
    <scope>NUCLEOTIDE SEQUENCE [LARGE SCALE GENOMIC DNA]</scope>
    <source>
        <strain evidence="4">DSM 16493 / NCIMB 14021 / DFL 12</strain>
    </source>
</reference>
<dbReference type="OrthoDB" id="9811255at2"/>
<protein>
    <recommendedName>
        <fullName evidence="2">SCP domain-containing protein</fullName>
    </recommendedName>
</protein>
<dbReference type="Proteomes" id="UP000006833">
    <property type="component" value="Chromosome"/>
</dbReference>
<dbReference type="STRING" id="398580.Dshi_2772"/>
<accession>A8LJ10</accession>
<dbReference type="EMBL" id="CP000830">
    <property type="protein sequence ID" value="ABV94505.1"/>
    <property type="molecule type" value="Genomic_DNA"/>
</dbReference>
<proteinExistence type="predicted"/>
<organism evidence="3 4">
    <name type="scientific">Dinoroseobacter shibae (strain DSM 16493 / NCIMB 14021 / DFL 12)</name>
    <dbReference type="NCBI Taxonomy" id="398580"/>
    <lineage>
        <taxon>Bacteria</taxon>
        <taxon>Pseudomonadati</taxon>
        <taxon>Pseudomonadota</taxon>
        <taxon>Alphaproteobacteria</taxon>
        <taxon>Rhodobacterales</taxon>
        <taxon>Roseobacteraceae</taxon>
        <taxon>Dinoroseobacter</taxon>
    </lineage>
</organism>
<name>A8LJ10_DINSH</name>
<dbReference type="eggNOG" id="COG2340">
    <property type="taxonomic scope" value="Bacteria"/>
</dbReference>
<keyword evidence="4" id="KW-1185">Reference proteome</keyword>
<gene>
    <name evidence="3" type="ordered locus">Dshi_2772</name>
</gene>
<dbReference type="InterPro" id="IPR014044">
    <property type="entry name" value="CAP_dom"/>
</dbReference>
<dbReference type="RefSeq" id="WP_012179433.1">
    <property type="nucleotide sequence ID" value="NC_009952.1"/>
</dbReference>
<dbReference type="HOGENOM" id="CLU_048111_3_0_5"/>
<dbReference type="Pfam" id="PF00188">
    <property type="entry name" value="CAP"/>
    <property type="match status" value="1"/>
</dbReference>
<evidence type="ECO:0000313" key="4">
    <source>
        <dbReference type="Proteomes" id="UP000006833"/>
    </source>
</evidence>
<dbReference type="CDD" id="cd05379">
    <property type="entry name" value="CAP_bacterial"/>
    <property type="match status" value="1"/>
</dbReference>
<feature type="chain" id="PRO_5002723283" description="SCP domain-containing protein" evidence="1">
    <location>
        <begin position="21"/>
        <end position="152"/>
    </location>
</feature>
<evidence type="ECO:0000256" key="1">
    <source>
        <dbReference type="SAM" id="SignalP"/>
    </source>
</evidence>
<dbReference type="Gene3D" id="3.40.33.10">
    <property type="entry name" value="CAP"/>
    <property type="match status" value="1"/>
</dbReference>
<dbReference type="KEGG" id="dsh:Dshi_2772"/>
<dbReference type="PANTHER" id="PTHR31157">
    <property type="entry name" value="SCP DOMAIN-CONTAINING PROTEIN"/>
    <property type="match status" value="1"/>
</dbReference>
<feature type="domain" description="SCP" evidence="2">
    <location>
        <begin position="37"/>
        <end position="137"/>
    </location>
</feature>
<dbReference type="SUPFAM" id="SSF55797">
    <property type="entry name" value="PR-1-like"/>
    <property type="match status" value="1"/>
</dbReference>
<sequence length="152" mass="15555">MRRALWALALGLAGCSAPQAPTQPGPSRALPAPDLIAAVNEARSAVGVAALAEDPALSAAAMAHAADMAQKGYFDHRAPDGSTPLRRMRAAGYDACYAAENLAKGQPDAGTVLGSWTRSEGHRSNMLSPNPRAAGAGRGPGNIWVLTLARAC</sequence>
<evidence type="ECO:0000259" key="2">
    <source>
        <dbReference type="Pfam" id="PF00188"/>
    </source>
</evidence>
<dbReference type="AlphaFoldDB" id="A8LJ10"/>
<evidence type="ECO:0000313" key="3">
    <source>
        <dbReference type="EMBL" id="ABV94505.1"/>
    </source>
</evidence>
<dbReference type="InterPro" id="IPR035940">
    <property type="entry name" value="CAP_sf"/>
</dbReference>